<evidence type="ECO:0000256" key="1">
    <source>
        <dbReference type="ARBA" id="ARBA00022737"/>
    </source>
</evidence>
<evidence type="ECO:0000313" key="4">
    <source>
        <dbReference type="EMBL" id="CAD6338682.1"/>
    </source>
</evidence>
<dbReference type="AlphaFoldDB" id="A0A811SB28"/>
<gene>
    <name evidence="4" type="ORF">NCGR_LOCUS62780</name>
</gene>
<sequence length="457" mass="49362">MRRASGVACDSHACAAALTACADAGVGLLLPRGREVHALCAKLGLDAVPYVANALATLYARCGHVDRALAAVRRMGSRDVAAWTTLIASYVSTGRAEEAVELHAQAARRGLSHARSVVGSLVKLYARCGRLSAADAIFRESIVKDVVSWSTIISGYAQEGLAKESFALFSEMRHHSNCPRPNEFTLASLFSKLRSALIDMYGKSGSMSDATVIFSSRTKDDVISWTAMIVGHAEHGHSKEAFELFEEMCRVGLKPDHVTFIGVLTACSHAGEVELGLRYLNAMNKSYRLEPKKEHYGCVVDLLARAGRIHEAEELIGRIAADGRDGVVWTSLLRACAARGAEETGKKAAERMMEAEPWGSGAHVAMANLYASKGQWCEAAQERHLMKQKGVVKGAGWSSVKVEGHDRGVGVFVSGDRTNPHDDAIHMMLELMYYGAGMVHHIPDQLSLGSEVELTVN</sequence>
<dbReference type="PANTHER" id="PTHR47926:SF532">
    <property type="entry name" value="PENTACOTRIPEPTIDE-REPEAT REGION OF PRORP DOMAIN-CONTAINING PROTEIN"/>
    <property type="match status" value="1"/>
</dbReference>
<dbReference type="PROSITE" id="PS51375">
    <property type="entry name" value="PPR"/>
    <property type="match status" value="3"/>
</dbReference>
<keyword evidence="1" id="KW-0677">Repeat</keyword>
<dbReference type="InterPro" id="IPR002885">
    <property type="entry name" value="PPR_rpt"/>
</dbReference>
<comment type="caution">
    <text evidence="4">The sequence shown here is derived from an EMBL/GenBank/DDBJ whole genome shotgun (WGS) entry which is preliminary data.</text>
</comment>
<dbReference type="NCBIfam" id="TIGR00756">
    <property type="entry name" value="PPR"/>
    <property type="match status" value="2"/>
</dbReference>
<dbReference type="Pfam" id="PF13041">
    <property type="entry name" value="PPR_2"/>
    <property type="match status" value="2"/>
</dbReference>
<dbReference type="Gene3D" id="1.25.40.10">
    <property type="entry name" value="Tetratricopeptide repeat domain"/>
    <property type="match status" value="3"/>
</dbReference>
<dbReference type="FunFam" id="1.25.40.10:FF:000525">
    <property type="entry name" value="Pentatricopeptide (PPR) repeat-containing protein-like"/>
    <property type="match status" value="1"/>
</dbReference>
<evidence type="ECO:0000256" key="3">
    <source>
        <dbReference type="PROSITE-ProRule" id="PRU00708"/>
    </source>
</evidence>
<dbReference type="InterPro" id="IPR046848">
    <property type="entry name" value="E_motif"/>
</dbReference>
<keyword evidence="2" id="KW-0809">Transit peptide</keyword>
<dbReference type="GO" id="GO:0003723">
    <property type="term" value="F:RNA binding"/>
    <property type="evidence" value="ECO:0007669"/>
    <property type="project" value="InterPro"/>
</dbReference>
<protein>
    <recommendedName>
        <fullName evidence="6">Pentatricopeptide repeat-containing protein</fullName>
    </recommendedName>
</protein>
<dbReference type="PROSITE" id="PS51257">
    <property type="entry name" value="PROKAR_LIPOPROTEIN"/>
    <property type="match status" value="1"/>
</dbReference>
<feature type="repeat" description="PPR" evidence="3">
    <location>
        <begin position="145"/>
        <end position="179"/>
    </location>
</feature>
<name>A0A811SB28_9POAL</name>
<dbReference type="SUPFAM" id="SSF48452">
    <property type="entry name" value="TPR-like"/>
    <property type="match status" value="1"/>
</dbReference>
<dbReference type="EMBL" id="CAJGYO010000019">
    <property type="protein sequence ID" value="CAD6338682.1"/>
    <property type="molecule type" value="Genomic_DNA"/>
</dbReference>
<dbReference type="OrthoDB" id="1890277at2759"/>
<feature type="repeat" description="PPR" evidence="3">
    <location>
        <begin position="79"/>
        <end position="113"/>
    </location>
</feature>
<evidence type="ECO:0000313" key="5">
    <source>
        <dbReference type="Proteomes" id="UP000604825"/>
    </source>
</evidence>
<reference evidence="4" key="1">
    <citation type="submission" date="2020-10" db="EMBL/GenBank/DDBJ databases">
        <authorList>
            <person name="Han B."/>
            <person name="Lu T."/>
            <person name="Zhao Q."/>
            <person name="Huang X."/>
            <person name="Zhao Y."/>
        </authorList>
    </citation>
    <scope>NUCLEOTIDE SEQUENCE</scope>
</reference>
<feature type="repeat" description="PPR" evidence="3">
    <location>
        <begin position="221"/>
        <end position="255"/>
    </location>
</feature>
<dbReference type="GO" id="GO:0009451">
    <property type="term" value="P:RNA modification"/>
    <property type="evidence" value="ECO:0007669"/>
    <property type="project" value="InterPro"/>
</dbReference>
<keyword evidence="5" id="KW-1185">Reference proteome</keyword>
<evidence type="ECO:0008006" key="6">
    <source>
        <dbReference type="Google" id="ProtNLM"/>
    </source>
</evidence>
<organism evidence="4 5">
    <name type="scientific">Miscanthus lutarioriparius</name>
    <dbReference type="NCBI Taxonomy" id="422564"/>
    <lineage>
        <taxon>Eukaryota</taxon>
        <taxon>Viridiplantae</taxon>
        <taxon>Streptophyta</taxon>
        <taxon>Embryophyta</taxon>
        <taxon>Tracheophyta</taxon>
        <taxon>Spermatophyta</taxon>
        <taxon>Magnoliopsida</taxon>
        <taxon>Liliopsida</taxon>
        <taxon>Poales</taxon>
        <taxon>Poaceae</taxon>
        <taxon>PACMAD clade</taxon>
        <taxon>Panicoideae</taxon>
        <taxon>Andropogonodae</taxon>
        <taxon>Andropogoneae</taxon>
        <taxon>Saccharinae</taxon>
        <taxon>Miscanthus</taxon>
    </lineage>
</organism>
<dbReference type="Pfam" id="PF20431">
    <property type="entry name" value="E_motif"/>
    <property type="match status" value="1"/>
</dbReference>
<dbReference type="InterPro" id="IPR046960">
    <property type="entry name" value="PPR_At4g14850-like_plant"/>
</dbReference>
<dbReference type="Pfam" id="PF01535">
    <property type="entry name" value="PPR"/>
    <property type="match status" value="4"/>
</dbReference>
<dbReference type="PANTHER" id="PTHR47926">
    <property type="entry name" value="PENTATRICOPEPTIDE REPEAT-CONTAINING PROTEIN"/>
    <property type="match status" value="1"/>
</dbReference>
<dbReference type="InterPro" id="IPR011990">
    <property type="entry name" value="TPR-like_helical_dom_sf"/>
</dbReference>
<proteinExistence type="predicted"/>
<dbReference type="Proteomes" id="UP000604825">
    <property type="component" value="Unassembled WGS sequence"/>
</dbReference>
<accession>A0A811SB28</accession>
<evidence type="ECO:0000256" key="2">
    <source>
        <dbReference type="ARBA" id="ARBA00022946"/>
    </source>
</evidence>